<evidence type="ECO:0000259" key="1">
    <source>
        <dbReference type="Pfam" id="PF05057"/>
    </source>
</evidence>
<dbReference type="EMBL" id="CP136898">
    <property type="protein sequence ID" value="WOL19722.1"/>
    <property type="molecule type" value="Genomic_DNA"/>
</dbReference>
<dbReference type="PANTHER" id="PTHR12482:SF4">
    <property type="entry name" value="ALPHA_BETA-HYDROLASES SUPERFAMILY PROTEIN"/>
    <property type="match status" value="1"/>
</dbReference>
<dbReference type="InterPro" id="IPR029058">
    <property type="entry name" value="AB_hydrolase_fold"/>
</dbReference>
<proteinExistence type="predicted"/>
<dbReference type="FunFam" id="3.40.50.1820:FF:000216">
    <property type="entry name" value="Alpha/beta-Hydrolases superfamily protein"/>
    <property type="match status" value="1"/>
</dbReference>
<name>A0AAQ3L2P0_9LILI</name>
<dbReference type="AlphaFoldDB" id="A0AAQ3L2P0"/>
<protein>
    <recommendedName>
        <fullName evidence="1">DUF676 domain-containing protein</fullName>
    </recommendedName>
</protein>
<keyword evidence="3" id="KW-1185">Reference proteome</keyword>
<evidence type="ECO:0000313" key="2">
    <source>
        <dbReference type="EMBL" id="WOL19722.1"/>
    </source>
</evidence>
<sequence length="424" mass="47753">MLAADAMLRSSRFGFEIPGFRRIRRPKGAGGVRLGFKPRSATQEPSTQGRKADSLRWIACFRDPVAKGKKLESESVRGGEDLWDAASAAQQGSFPEHLVVMVNGLVGSAEDWRFAAEQFVKKLPDKVIVHRSECNSSRLTFDGVDLMGERLAQEVMSVVKRRTGIRKISFVAHSLGGLVARYAIGRLYEPMTSKDSSLGTEDHKDEGMCMLGRIAGLEPMNFITFASPHLGSRGHKQLPFLCGLPFLERRASETAHLIVGRTGKHLFLTDKDDGKPPLLLRMVDDCDDIKFRSALGCFKRRVAYANANFDHMVGWSTSSIRCQRELPKHHLLVDDQKYPHIVYVDKGDKINNHNEASTVVEAPKDEIEEEMIRGLTQVPWERVDVSFQKSRQRYIAHNTIQVKSYWLNSDGVDVIFHMIDNFLI</sequence>
<dbReference type="InterPro" id="IPR007751">
    <property type="entry name" value="DUF676_lipase-like"/>
</dbReference>
<dbReference type="SUPFAM" id="SSF53474">
    <property type="entry name" value="alpha/beta-Hydrolases"/>
    <property type="match status" value="1"/>
</dbReference>
<organism evidence="2 3">
    <name type="scientific">Canna indica</name>
    <name type="common">Indian-shot</name>
    <dbReference type="NCBI Taxonomy" id="4628"/>
    <lineage>
        <taxon>Eukaryota</taxon>
        <taxon>Viridiplantae</taxon>
        <taxon>Streptophyta</taxon>
        <taxon>Embryophyta</taxon>
        <taxon>Tracheophyta</taxon>
        <taxon>Spermatophyta</taxon>
        <taxon>Magnoliopsida</taxon>
        <taxon>Liliopsida</taxon>
        <taxon>Zingiberales</taxon>
        <taxon>Cannaceae</taxon>
        <taxon>Canna</taxon>
    </lineage>
</organism>
<accession>A0AAQ3L2P0</accession>
<dbReference type="PANTHER" id="PTHR12482">
    <property type="entry name" value="LIPASE ROG1-RELATED-RELATED"/>
    <property type="match status" value="1"/>
</dbReference>
<dbReference type="Proteomes" id="UP001327560">
    <property type="component" value="Chromosome 9"/>
</dbReference>
<reference evidence="2 3" key="1">
    <citation type="submission" date="2023-10" db="EMBL/GenBank/DDBJ databases">
        <title>Chromosome-scale genome assembly provides insights into flower coloration mechanisms of Canna indica.</title>
        <authorList>
            <person name="Li C."/>
        </authorList>
    </citation>
    <scope>NUCLEOTIDE SEQUENCE [LARGE SCALE GENOMIC DNA]</scope>
    <source>
        <tissue evidence="2">Flower</tissue>
    </source>
</reference>
<feature type="domain" description="DUF676" evidence="1">
    <location>
        <begin position="95"/>
        <end position="317"/>
    </location>
</feature>
<dbReference type="Gene3D" id="3.40.50.1820">
    <property type="entry name" value="alpha/beta hydrolase"/>
    <property type="match status" value="1"/>
</dbReference>
<evidence type="ECO:0000313" key="3">
    <source>
        <dbReference type="Proteomes" id="UP001327560"/>
    </source>
</evidence>
<dbReference type="Pfam" id="PF05057">
    <property type="entry name" value="DUF676"/>
    <property type="match status" value="1"/>
</dbReference>
<dbReference type="InterPro" id="IPR044294">
    <property type="entry name" value="Lipase-like"/>
</dbReference>
<gene>
    <name evidence="2" type="ORF">Cni_G28524</name>
</gene>